<dbReference type="EMBL" id="REGN01004771">
    <property type="protein sequence ID" value="RNA16215.1"/>
    <property type="molecule type" value="Genomic_DNA"/>
</dbReference>
<evidence type="ECO:0000313" key="2">
    <source>
        <dbReference type="Proteomes" id="UP000276133"/>
    </source>
</evidence>
<gene>
    <name evidence="1" type="ORF">BpHYR1_037835</name>
</gene>
<keyword evidence="2" id="KW-1185">Reference proteome</keyword>
<accession>A0A3M7QZ17</accession>
<protein>
    <submittedName>
        <fullName evidence="1">Uncharacterized protein</fullName>
    </submittedName>
</protein>
<proteinExistence type="predicted"/>
<sequence length="234" mass="24872">MTTPRSLKLTTTSTRLPLTSTVQELINIVYGRPRLSPTCTSSTDSDECMQLHSEPSTYTVISSSHLPPRLSRRLACLRVFLCMGGFAAVRASSVAAAAALLAAACAAAPGPRLGTSSALTCRPSWLEPAGLPVCQRHVACRQDVVVPVHTHHAAFPLRDDVSGIENACSSSWREPSCPWAPQLGLRPMGSVRCCCRRARECPARPALFLLPRAGGTQPGVVAVSRGGRLGRHPA</sequence>
<evidence type="ECO:0000313" key="1">
    <source>
        <dbReference type="EMBL" id="RNA16215.1"/>
    </source>
</evidence>
<organism evidence="1 2">
    <name type="scientific">Brachionus plicatilis</name>
    <name type="common">Marine rotifer</name>
    <name type="synonym">Brachionus muelleri</name>
    <dbReference type="NCBI Taxonomy" id="10195"/>
    <lineage>
        <taxon>Eukaryota</taxon>
        <taxon>Metazoa</taxon>
        <taxon>Spiralia</taxon>
        <taxon>Gnathifera</taxon>
        <taxon>Rotifera</taxon>
        <taxon>Eurotatoria</taxon>
        <taxon>Monogononta</taxon>
        <taxon>Pseudotrocha</taxon>
        <taxon>Ploima</taxon>
        <taxon>Brachionidae</taxon>
        <taxon>Brachionus</taxon>
    </lineage>
</organism>
<dbReference type="AlphaFoldDB" id="A0A3M7QZ17"/>
<comment type="caution">
    <text evidence="1">The sequence shown here is derived from an EMBL/GenBank/DDBJ whole genome shotgun (WGS) entry which is preliminary data.</text>
</comment>
<dbReference type="Proteomes" id="UP000276133">
    <property type="component" value="Unassembled WGS sequence"/>
</dbReference>
<name>A0A3M7QZ17_BRAPC</name>
<reference evidence="1 2" key="1">
    <citation type="journal article" date="2018" name="Sci. Rep.">
        <title>Genomic signatures of local adaptation to the degree of environmental predictability in rotifers.</title>
        <authorList>
            <person name="Franch-Gras L."/>
            <person name="Hahn C."/>
            <person name="Garcia-Roger E.M."/>
            <person name="Carmona M.J."/>
            <person name="Serra M."/>
            <person name="Gomez A."/>
        </authorList>
    </citation>
    <scope>NUCLEOTIDE SEQUENCE [LARGE SCALE GENOMIC DNA]</scope>
    <source>
        <strain evidence="1">HYR1</strain>
    </source>
</reference>